<dbReference type="PANTHER" id="PTHR30251:SF4">
    <property type="entry name" value="SLR1668 PROTEIN"/>
    <property type="match status" value="1"/>
</dbReference>
<dbReference type="Proteomes" id="UP001595952">
    <property type="component" value="Unassembled WGS sequence"/>
</dbReference>
<reference evidence="3" key="1">
    <citation type="journal article" date="2019" name="Int. J. Syst. Evol. Microbiol.">
        <title>The Global Catalogue of Microorganisms (GCM) 10K type strain sequencing project: providing services to taxonomists for standard genome sequencing and annotation.</title>
        <authorList>
            <consortium name="The Broad Institute Genomics Platform"/>
            <consortium name="The Broad Institute Genome Sequencing Center for Infectious Disease"/>
            <person name="Wu L."/>
            <person name="Ma J."/>
        </authorList>
    </citation>
    <scope>NUCLEOTIDE SEQUENCE [LARGE SCALE GENOMIC DNA]</scope>
    <source>
        <strain evidence="3">CCUG 55995</strain>
    </source>
</reference>
<protein>
    <submittedName>
        <fullName evidence="2">Molecular chaperone</fullName>
    </submittedName>
</protein>
<dbReference type="SUPFAM" id="SSF49354">
    <property type="entry name" value="PapD-like"/>
    <property type="match status" value="1"/>
</dbReference>
<dbReference type="InterPro" id="IPR050643">
    <property type="entry name" value="Periplasmic_pilus_chap"/>
</dbReference>
<evidence type="ECO:0000256" key="1">
    <source>
        <dbReference type="SAM" id="SignalP"/>
    </source>
</evidence>
<dbReference type="PANTHER" id="PTHR30251">
    <property type="entry name" value="PILUS ASSEMBLY CHAPERONE"/>
    <property type="match status" value="1"/>
</dbReference>
<dbReference type="InterPro" id="IPR008962">
    <property type="entry name" value="PapD-like_sf"/>
</dbReference>
<name>A0ABV9IDG0_9DEIO</name>
<dbReference type="EMBL" id="JBHSEI010000011">
    <property type="protein sequence ID" value="MFC4639968.1"/>
    <property type="molecule type" value="Genomic_DNA"/>
</dbReference>
<dbReference type="Gene3D" id="2.60.40.10">
    <property type="entry name" value="Immunoglobulins"/>
    <property type="match status" value="1"/>
</dbReference>
<keyword evidence="3" id="KW-1185">Reference proteome</keyword>
<evidence type="ECO:0000313" key="2">
    <source>
        <dbReference type="EMBL" id="MFC4639968.1"/>
    </source>
</evidence>
<accession>A0ABV9IDG0</accession>
<sequence length="261" mass="27379">MPILFFPPSTALLRSACRRLVRPALLAAALGGALGGQAAAQTFGFTPTILNIDSTRNLVAETTMLNSTATPARFTVEAKVWKIVDGQAVLEDTRDLIVNPATFTVAPGAAQLIRVGVRKKPGASELSYRIVVRQEAIEGVPLPKVNSSFGEGRSAAMNVSVVFSLPIYVTPPAARAQVAFRAVAQGGDVVLTVQNSGTRRAIYRNVLLTRGGVTQSAQVIAALAGSTQTFTLRGLAAQAGPLTLKYVNEDGKTLVETIPAP</sequence>
<organism evidence="2 3">
    <name type="scientific">Deinococcus hohokamensis</name>
    <dbReference type="NCBI Taxonomy" id="309883"/>
    <lineage>
        <taxon>Bacteria</taxon>
        <taxon>Thermotogati</taxon>
        <taxon>Deinococcota</taxon>
        <taxon>Deinococci</taxon>
        <taxon>Deinococcales</taxon>
        <taxon>Deinococcaceae</taxon>
        <taxon>Deinococcus</taxon>
    </lineage>
</organism>
<proteinExistence type="predicted"/>
<evidence type="ECO:0000313" key="3">
    <source>
        <dbReference type="Proteomes" id="UP001595952"/>
    </source>
</evidence>
<dbReference type="InterPro" id="IPR013783">
    <property type="entry name" value="Ig-like_fold"/>
</dbReference>
<feature type="signal peptide" evidence="1">
    <location>
        <begin position="1"/>
        <end position="38"/>
    </location>
</feature>
<dbReference type="RefSeq" id="WP_380062954.1">
    <property type="nucleotide sequence ID" value="NZ_JBHSEI010000011.1"/>
</dbReference>
<keyword evidence="1" id="KW-0732">Signal</keyword>
<comment type="caution">
    <text evidence="2">The sequence shown here is derived from an EMBL/GenBank/DDBJ whole genome shotgun (WGS) entry which is preliminary data.</text>
</comment>
<feature type="chain" id="PRO_5046792020" evidence="1">
    <location>
        <begin position="39"/>
        <end position="261"/>
    </location>
</feature>
<gene>
    <name evidence="2" type="ORF">ACFO0D_16700</name>
</gene>